<dbReference type="RefSeq" id="WP_179925387.1">
    <property type="nucleotide sequence ID" value="NZ_JACBXX010000128.1"/>
</dbReference>
<feature type="transmembrane region" description="Helical" evidence="2">
    <location>
        <begin position="131"/>
        <end position="152"/>
    </location>
</feature>
<dbReference type="AlphaFoldDB" id="A0A7Z0M6F3"/>
<evidence type="ECO:0000256" key="2">
    <source>
        <dbReference type="SAM" id="Phobius"/>
    </source>
</evidence>
<feature type="transmembrane region" description="Helical" evidence="2">
    <location>
        <begin position="362"/>
        <end position="381"/>
    </location>
</feature>
<protein>
    <recommendedName>
        <fullName evidence="3">DUF8208 domain-containing protein</fullName>
    </recommendedName>
</protein>
<keyword evidence="2" id="KW-1133">Transmembrane helix</keyword>
<sequence length="736" mass="78746">MRYNTFSDLVNDMGGADFMNNDIVDENAAKLAEFYSYWGNYLESASVFLSYLAYLPGSIAKVFYQITVSLEHVFNNMFKLFGLFGYLGDNSTLIGQFYYWFQVLGISIFTLVLIVSALLGVFTKPVKYKNVITNFLLVTFMTTALPLGLTTITQAMAEDARAIQTLSSGKEDYSSLAIQPIKNNVVDLKILVDNDFSTELFPLDRYGYIKPVQKGSTPVNNITDDPVKRDTTDFVTKIDFAATYGATNSVVLDQMNKRDGKKDTGIKGLFLHKLDANQTGVETITEHRFAKGLNSLEPVYMRYKVNWIGMFIQFGILMVLLGTMAFKFVKSVFDITIQAMISPIVGYSSVSNSTKYKELLRTIGGALAGIMFEVIIIRVVLEICRDLPTLSVSAITKLSGGFFDRLNMWEQVLSASFVYLGLFYATMQGIAMVERWLGVSTAQSDSAQQLMSSVMAGNALFNGARGFGHGALAAAGMGANLAGAVPDFVAGGSRVIGNSLAATGGGIRGFGDAVKDQGFVNTATGGLSNMVNLADAMGQDAVGKVKDFAGGVADNLSQKEQAGHDATYAAFKNPAAEPKVGFNSRMSANADYGLNRSGYYGGAPLFSDSASGNGSSLGTDSSSSGGGITDPTLAATDLSAPDFTGISDPSPVGAGNYSNASAPNLYPETSLDALSPSQASSIPNEGSRVDPLGAPSEHLRQSGQEFQAMNQQMNQAVQQMPNQSPLQGLGFDEDEG</sequence>
<dbReference type="InterPro" id="IPR058521">
    <property type="entry name" value="DUF8208"/>
</dbReference>
<feature type="compositionally biased region" description="Low complexity" evidence="1">
    <location>
        <begin position="707"/>
        <end position="723"/>
    </location>
</feature>
<feature type="compositionally biased region" description="Low complexity" evidence="1">
    <location>
        <begin position="611"/>
        <end position="623"/>
    </location>
</feature>
<keyword evidence="2" id="KW-0472">Membrane</keyword>
<gene>
    <name evidence="4" type="ORF">HZY94_05720</name>
</gene>
<feature type="compositionally biased region" description="Polar residues" evidence="1">
    <location>
        <begin position="675"/>
        <end position="684"/>
    </location>
</feature>
<name>A0A7Z0M6F3_9STRE</name>
<dbReference type="Proteomes" id="UP000589521">
    <property type="component" value="Unassembled WGS sequence"/>
</dbReference>
<proteinExistence type="predicted"/>
<evidence type="ECO:0000256" key="1">
    <source>
        <dbReference type="SAM" id="MobiDB-lite"/>
    </source>
</evidence>
<comment type="caution">
    <text evidence="4">The sequence shown here is derived from an EMBL/GenBank/DDBJ whole genome shotgun (WGS) entry which is preliminary data.</text>
</comment>
<feature type="transmembrane region" description="Helical" evidence="2">
    <location>
        <begin position="305"/>
        <end position="326"/>
    </location>
</feature>
<dbReference type="NCBIfam" id="NF045890">
    <property type="entry name" value="conj_pls20_p028"/>
    <property type="match status" value="1"/>
</dbReference>
<dbReference type="EMBL" id="JACBXX010000128">
    <property type="protein sequence ID" value="NYS96674.1"/>
    <property type="molecule type" value="Genomic_DNA"/>
</dbReference>
<reference evidence="4 5" key="1">
    <citation type="submission" date="2020-07" db="EMBL/GenBank/DDBJ databases">
        <title>MOT database genomes.</title>
        <authorList>
            <person name="Joseph S."/>
            <person name="Aduse-Opoku J."/>
            <person name="Hashim A."/>
            <person name="Wade W."/>
            <person name="Curtis M."/>
        </authorList>
    </citation>
    <scope>NUCLEOTIDE SEQUENCE [LARGE SCALE GENOMIC DNA]</scope>
    <source>
        <strain evidence="4 5">STR</strain>
    </source>
</reference>
<organism evidence="4 5">
    <name type="scientific">Streptococcus danieliae</name>
    <dbReference type="NCBI Taxonomy" id="747656"/>
    <lineage>
        <taxon>Bacteria</taxon>
        <taxon>Bacillati</taxon>
        <taxon>Bacillota</taxon>
        <taxon>Bacilli</taxon>
        <taxon>Lactobacillales</taxon>
        <taxon>Streptococcaceae</taxon>
        <taxon>Streptococcus</taxon>
    </lineage>
</organism>
<keyword evidence="2" id="KW-0812">Transmembrane</keyword>
<feature type="domain" description="DUF8208" evidence="3">
    <location>
        <begin position="46"/>
        <end position="452"/>
    </location>
</feature>
<feature type="transmembrane region" description="Helical" evidence="2">
    <location>
        <begin position="97"/>
        <end position="119"/>
    </location>
</feature>
<feature type="region of interest" description="Disordered" evidence="1">
    <location>
        <begin position="611"/>
        <end position="736"/>
    </location>
</feature>
<evidence type="ECO:0000259" key="3">
    <source>
        <dbReference type="Pfam" id="PF26635"/>
    </source>
</evidence>
<evidence type="ECO:0000313" key="4">
    <source>
        <dbReference type="EMBL" id="NYS96674.1"/>
    </source>
</evidence>
<accession>A0A7Z0M6F3</accession>
<evidence type="ECO:0000313" key="5">
    <source>
        <dbReference type="Proteomes" id="UP000589521"/>
    </source>
</evidence>
<dbReference type="Pfam" id="PF26635">
    <property type="entry name" value="DUF8208"/>
    <property type="match status" value="1"/>
</dbReference>
<dbReference type="InterPro" id="IPR058066">
    <property type="entry name" value="pXO2-14_N"/>
</dbReference>